<proteinExistence type="predicted"/>
<reference evidence="2 3" key="1">
    <citation type="submission" date="2022-11" db="EMBL/GenBank/DDBJ databases">
        <title>Minimal conservation of predation-associated metabolite biosynthetic gene clusters underscores biosynthetic potential of Myxococcota including descriptions for ten novel species: Archangium lansinium sp. nov., Myxococcus landrumus sp. nov., Nannocystis bai.</title>
        <authorList>
            <person name="Ahearne A."/>
            <person name="Stevens C."/>
            <person name="Dowd S."/>
        </authorList>
    </citation>
    <scope>NUCLEOTIDE SEQUENCE [LARGE SCALE GENOMIC DNA]</scope>
    <source>
        <strain evidence="2 3">NCWAL01</strain>
    </source>
</reference>
<gene>
    <name evidence="2" type="ORF">POL68_23340</name>
</gene>
<evidence type="ECO:0000256" key="1">
    <source>
        <dbReference type="SAM" id="Phobius"/>
    </source>
</evidence>
<evidence type="ECO:0000313" key="3">
    <source>
        <dbReference type="Proteomes" id="UP001221838"/>
    </source>
</evidence>
<organism evidence="2 3">
    <name type="scientific">Stigmatella ashevillensis</name>
    <dbReference type="NCBI Taxonomy" id="2995309"/>
    <lineage>
        <taxon>Bacteria</taxon>
        <taxon>Pseudomonadati</taxon>
        <taxon>Myxococcota</taxon>
        <taxon>Myxococcia</taxon>
        <taxon>Myxococcales</taxon>
        <taxon>Cystobacterineae</taxon>
        <taxon>Archangiaceae</taxon>
        <taxon>Stigmatella</taxon>
    </lineage>
</organism>
<dbReference type="Proteomes" id="UP001221838">
    <property type="component" value="Unassembled WGS sequence"/>
</dbReference>
<keyword evidence="1" id="KW-1133">Transmembrane helix</keyword>
<sequence length="683" mass="73720">MGARTRDRRDRSYRVSLGAVWAVGVCLMALPAAGEGPLRTPSIPEFMGMGWKDGDGNIFPDCPKDIPGLVETPESEPAYRVARTGIVKVFPEVKQWRVQFDLGPEPEESERREGFVSIEWVKPRDSSWRVCGKVKNGVTYRLPDALPVGDEDKLVVRLYDLPRGEAEQKRSMALRDAREKELLTPALVERERAALRGQPWLRKIAEVAEQLADVPPPPGGVKELATAVEDALATLDQLLGCPQNEAEMNAEPPLFRELCAEAVRIRTSLDGVARRLIRYQNALGAREFQSQRAALLVDLQEAARKLDAGGQPEGEVRDAHCQAVAVLSWLREDSAARWVAQVELPLASPGEVVSVQYKTGAVHAVRPLGTPLAVLVQKVPAAEQLGSLVSSGKRQQQQGLSQSLADFVMFAARALGVAGPGSRVLGVAPIDPQGSPLAPKVDRRWPTLVCETPGFKIDAGSEPLSSWGTRSLFIGRLEAGAETVLHICDKSPCDAKPDNPQLRNTVTLEPEWESSFPVLVELAGTAAPVKGLSFGSPKYEPIGGPSGPQRIYELGSTYEAQDAFSVSLLFGYQFHRRLALALGPSVLVGASGGIFSQLNLRMGVEVSRGAWFTFGPSLRFVKSATGDAPLGSRITVDNRDGAKVPEPRTEYRPRLGLSLGVSVDVSTLAEAGKGLLKAVGVTP</sequence>
<dbReference type="RefSeq" id="WP_272141378.1">
    <property type="nucleotide sequence ID" value="NZ_JAQNDM010000002.1"/>
</dbReference>
<dbReference type="EMBL" id="JAQNDM010000002">
    <property type="protein sequence ID" value="MDC0711425.1"/>
    <property type="molecule type" value="Genomic_DNA"/>
</dbReference>
<protein>
    <submittedName>
        <fullName evidence="2">Uncharacterized protein</fullName>
    </submittedName>
</protein>
<accession>A0ABT5DE41</accession>
<comment type="caution">
    <text evidence="2">The sequence shown here is derived from an EMBL/GenBank/DDBJ whole genome shotgun (WGS) entry which is preliminary data.</text>
</comment>
<keyword evidence="1" id="KW-0812">Transmembrane</keyword>
<name>A0ABT5DE41_9BACT</name>
<keyword evidence="1" id="KW-0472">Membrane</keyword>
<evidence type="ECO:0000313" key="2">
    <source>
        <dbReference type="EMBL" id="MDC0711425.1"/>
    </source>
</evidence>
<feature type="transmembrane region" description="Helical" evidence="1">
    <location>
        <begin position="12"/>
        <end position="33"/>
    </location>
</feature>
<keyword evidence="3" id="KW-1185">Reference proteome</keyword>